<organism evidence="1 2">
    <name type="scientific">Streptomyces hydrogenans</name>
    <dbReference type="NCBI Taxonomy" id="1873719"/>
    <lineage>
        <taxon>Bacteria</taxon>
        <taxon>Bacillati</taxon>
        <taxon>Actinomycetota</taxon>
        <taxon>Actinomycetes</taxon>
        <taxon>Kitasatosporales</taxon>
        <taxon>Streptomycetaceae</taxon>
        <taxon>Streptomyces</taxon>
    </lineage>
</organism>
<dbReference type="EMBL" id="BNDW01000117">
    <property type="protein sequence ID" value="GHI27443.1"/>
    <property type="molecule type" value="Genomic_DNA"/>
</dbReference>
<protein>
    <submittedName>
        <fullName evidence="1">Uncharacterized protein</fullName>
    </submittedName>
</protein>
<keyword evidence="2" id="KW-1185">Reference proteome</keyword>
<accession>A0ABQ3PQZ6</accession>
<evidence type="ECO:0000313" key="1">
    <source>
        <dbReference type="EMBL" id="GHI27443.1"/>
    </source>
</evidence>
<proteinExistence type="predicted"/>
<name>A0ABQ3PQZ6_9ACTN</name>
<dbReference type="Proteomes" id="UP001052739">
    <property type="component" value="Unassembled WGS sequence"/>
</dbReference>
<dbReference type="RefSeq" id="WP_190221826.1">
    <property type="nucleotide sequence ID" value="NZ_BNBS01000005.1"/>
</dbReference>
<evidence type="ECO:0000313" key="2">
    <source>
        <dbReference type="Proteomes" id="UP001052739"/>
    </source>
</evidence>
<sequence length="230" mass="24972">MSQHPIPPGEPPWTEFDEYLWHTCDIIADLIQGRIAQRPLVATPAPLPAGDRPLVTGPVWPARWRALGDGSYHHSQMMAMGSTSFVIGSMLGNAAGNAARRREATRNAQPRWVPGDPGMVTVSKLGAFVIHPTSHSDSIMLYWSGLDSVDLVAPDIFQTQYVSTTQVPVTMRLATPWASLIFALAAYHRFPHHPRILTRGWLPPGFEQRAAAAGKPCQPAAQLLLGGGSS</sequence>
<comment type="caution">
    <text evidence="1">The sequence shown here is derived from an EMBL/GenBank/DDBJ whole genome shotgun (WGS) entry which is preliminary data.</text>
</comment>
<gene>
    <name evidence="1" type="ORF">Shyd_88140</name>
</gene>
<reference evidence="1" key="1">
    <citation type="submission" date="2024-05" db="EMBL/GenBank/DDBJ databases">
        <title>Whole genome shotgun sequence of Streptomyces hydrogenans NBRC 13475.</title>
        <authorList>
            <person name="Komaki H."/>
            <person name="Tamura T."/>
        </authorList>
    </citation>
    <scope>NUCLEOTIDE SEQUENCE</scope>
    <source>
        <strain evidence="1">NBRC 13475</strain>
    </source>
</reference>